<comment type="caution">
    <text evidence="1">The sequence shown here is derived from an EMBL/GenBank/DDBJ whole genome shotgun (WGS) entry which is preliminary data.</text>
</comment>
<gene>
    <name evidence="1" type="ORF">H0485_17385</name>
</gene>
<protein>
    <submittedName>
        <fullName evidence="1">Uncharacterized protein</fullName>
    </submittedName>
</protein>
<keyword evidence="2" id="KW-1185">Reference proteome</keyword>
<dbReference type="RefSeq" id="WP_226937220.1">
    <property type="nucleotide sequence ID" value="NZ_JACDXX010000020.1"/>
</dbReference>
<sequence length="135" mass="14490">MTTTLTFTEALSTVVQFWRQGVSPGQILAGFLQLEIGGMATRGQLVTSANDVTEPGVPDVWHLFNDGGDSLPVTLPTGTYGRAFVDHLGAVTVDTVVNPVNALMTTRQADMILRQGAFSAAEIASITAYWEARYK</sequence>
<reference evidence="1 2" key="1">
    <citation type="submission" date="2020-07" db="EMBL/GenBank/DDBJ databases">
        <title>Pseudogemmobacter sp. nov., isolated from poultry manure in Taiwan.</title>
        <authorList>
            <person name="Lin S.-Y."/>
            <person name="Tang Y.-S."/>
            <person name="Young C.-C."/>
        </authorList>
    </citation>
    <scope>NUCLEOTIDE SEQUENCE [LARGE SCALE GENOMIC DNA]</scope>
    <source>
        <strain evidence="1 2">CC-YST710</strain>
    </source>
</reference>
<name>A0ABS8CQV8_9RHOB</name>
<accession>A0ABS8CQV8</accession>
<proteinExistence type="predicted"/>
<evidence type="ECO:0000313" key="1">
    <source>
        <dbReference type="EMBL" id="MCB5411769.1"/>
    </source>
</evidence>
<dbReference type="Proteomes" id="UP001198571">
    <property type="component" value="Unassembled WGS sequence"/>
</dbReference>
<organism evidence="1 2">
    <name type="scientific">Pseudogemmobacter faecipullorum</name>
    <dbReference type="NCBI Taxonomy" id="2755041"/>
    <lineage>
        <taxon>Bacteria</taxon>
        <taxon>Pseudomonadati</taxon>
        <taxon>Pseudomonadota</taxon>
        <taxon>Alphaproteobacteria</taxon>
        <taxon>Rhodobacterales</taxon>
        <taxon>Paracoccaceae</taxon>
        <taxon>Pseudogemmobacter</taxon>
    </lineage>
</organism>
<dbReference type="EMBL" id="JACDXX010000020">
    <property type="protein sequence ID" value="MCB5411769.1"/>
    <property type="molecule type" value="Genomic_DNA"/>
</dbReference>
<evidence type="ECO:0000313" key="2">
    <source>
        <dbReference type="Proteomes" id="UP001198571"/>
    </source>
</evidence>